<dbReference type="EMBL" id="OV651819">
    <property type="protein sequence ID" value="CAH1113215.1"/>
    <property type="molecule type" value="Genomic_DNA"/>
</dbReference>
<evidence type="ECO:0000313" key="2">
    <source>
        <dbReference type="Proteomes" id="UP001153636"/>
    </source>
</evidence>
<gene>
    <name evidence="1" type="ORF">PSYICH_LOCUS13516</name>
</gene>
<dbReference type="Proteomes" id="UP001153636">
    <property type="component" value="Chromosome 7"/>
</dbReference>
<keyword evidence="2" id="KW-1185">Reference proteome</keyword>
<proteinExistence type="predicted"/>
<organism evidence="1 2">
    <name type="scientific">Psylliodes chrysocephalus</name>
    <dbReference type="NCBI Taxonomy" id="3402493"/>
    <lineage>
        <taxon>Eukaryota</taxon>
        <taxon>Metazoa</taxon>
        <taxon>Ecdysozoa</taxon>
        <taxon>Arthropoda</taxon>
        <taxon>Hexapoda</taxon>
        <taxon>Insecta</taxon>
        <taxon>Pterygota</taxon>
        <taxon>Neoptera</taxon>
        <taxon>Endopterygota</taxon>
        <taxon>Coleoptera</taxon>
        <taxon>Polyphaga</taxon>
        <taxon>Cucujiformia</taxon>
        <taxon>Chrysomeloidea</taxon>
        <taxon>Chrysomelidae</taxon>
        <taxon>Galerucinae</taxon>
        <taxon>Alticini</taxon>
        <taxon>Psylliodes</taxon>
    </lineage>
</organism>
<dbReference type="OrthoDB" id="10038071at2759"/>
<name>A0A9P0DA85_9CUCU</name>
<dbReference type="PANTHER" id="PTHR46409:SF1">
    <property type="entry name" value="HTH PSQ-TYPE DOMAIN-CONTAINING PROTEIN"/>
    <property type="match status" value="1"/>
</dbReference>
<evidence type="ECO:0000313" key="1">
    <source>
        <dbReference type="EMBL" id="CAH1113215.1"/>
    </source>
</evidence>
<reference evidence="1" key="1">
    <citation type="submission" date="2022-01" db="EMBL/GenBank/DDBJ databases">
        <authorList>
            <person name="King R."/>
        </authorList>
    </citation>
    <scope>NUCLEOTIDE SEQUENCE</scope>
</reference>
<accession>A0A9P0DA85</accession>
<dbReference type="AlphaFoldDB" id="A0A9P0DA85"/>
<dbReference type="PANTHER" id="PTHR46409">
    <property type="entry name" value="HTH PSQ-TYPE DOMAIN-CONTAINING PROTEIN"/>
    <property type="match status" value="1"/>
</dbReference>
<protein>
    <submittedName>
        <fullName evidence="1">Uncharacterized protein</fullName>
    </submittedName>
</protein>
<sequence length="148" mass="17087">MQPVVKCTAIEGDALLAVDLMNLSNDQNYLYRIVLAVTSGECSQYLSNLQPGPISHSRWLTTASRILRLYISSKKPTENLITLATYIVKVYEPVWFAIKTKPRCWDGARHLWKIIYLRRYLPQVLRNIIDPVIQRNAYFSHPTTSYAK</sequence>